<dbReference type="PANTHER" id="PTHR43798:SF24">
    <property type="entry name" value="CIS-3-ALKYL-4-ALKYLOXETAN-2-ONE DECARBOXYLASE"/>
    <property type="match status" value="1"/>
</dbReference>
<dbReference type="GO" id="GO:0016020">
    <property type="term" value="C:membrane"/>
    <property type="evidence" value="ECO:0007669"/>
    <property type="project" value="TreeGrafter"/>
</dbReference>
<dbReference type="InterPro" id="IPR000073">
    <property type="entry name" value="AB_hydrolase_1"/>
</dbReference>
<proteinExistence type="predicted"/>
<dbReference type="Pfam" id="PF00561">
    <property type="entry name" value="Abhydrolase_1"/>
    <property type="match status" value="1"/>
</dbReference>
<evidence type="ECO:0000259" key="1">
    <source>
        <dbReference type="Pfam" id="PF00561"/>
    </source>
</evidence>
<accession>A0A2T3HL77</accession>
<reference evidence="2 3" key="1">
    <citation type="submission" date="2018-03" db="EMBL/GenBank/DDBJ databases">
        <authorList>
            <person name="Keele B.F."/>
        </authorList>
    </citation>
    <scope>NUCLEOTIDE SEQUENCE [LARGE SCALE GENOMIC DNA]</scope>
    <source>
        <strain evidence="2 3">YL28-9</strain>
    </source>
</reference>
<dbReference type="EMBL" id="PYLS01000005">
    <property type="protein sequence ID" value="PST83141.1"/>
    <property type="molecule type" value="Genomic_DNA"/>
</dbReference>
<dbReference type="SUPFAM" id="SSF53474">
    <property type="entry name" value="alpha/beta-Hydrolases"/>
    <property type="match status" value="1"/>
</dbReference>
<dbReference type="PANTHER" id="PTHR43798">
    <property type="entry name" value="MONOACYLGLYCEROL LIPASE"/>
    <property type="match status" value="1"/>
</dbReference>
<dbReference type="InterPro" id="IPR029058">
    <property type="entry name" value="AB_hydrolase_fold"/>
</dbReference>
<evidence type="ECO:0000313" key="3">
    <source>
        <dbReference type="Proteomes" id="UP000240912"/>
    </source>
</evidence>
<sequence length="320" mass="36670">MQQISASSTIRCRSDLGAHQEFSRMGVRNLPENCFMIHTWLDKHEYPFTSRYFAQGAFRQHYIDEGAGQILLFVHGTPSWSFEFRNLISALHSNYRCVAPDHLGFGLSDKPGSFPYSTPRHSELLETFVSGLGLKNITLVVHDFGGPIGLSFAMRRPDLVQRIVVLNSWLWSSADEPGFKKLKKALSGPWVPFLYKYLNFPLRVLLPASFGRRKLPHKIRRQYRKPYASVRDRVALLACARALLRDQDWFESLWQKRGVLAAKPVLILWGTRDPMIAPAYAERFSGGFPLAQLYYIENAGHFPHEEEPDCIVSLIRAFIE</sequence>
<keyword evidence="3" id="KW-1185">Reference proteome</keyword>
<dbReference type="AlphaFoldDB" id="A0A2T3HL77"/>
<feature type="domain" description="AB hydrolase-1" evidence="1">
    <location>
        <begin position="70"/>
        <end position="308"/>
    </location>
</feature>
<dbReference type="InterPro" id="IPR000639">
    <property type="entry name" value="Epox_hydrolase-like"/>
</dbReference>
<dbReference type="GO" id="GO:0016787">
    <property type="term" value="F:hydrolase activity"/>
    <property type="evidence" value="ECO:0007669"/>
    <property type="project" value="UniProtKB-KW"/>
</dbReference>
<dbReference type="OrthoDB" id="9799612at2"/>
<dbReference type="PRINTS" id="PR00111">
    <property type="entry name" value="ABHYDROLASE"/>
</dbReference>
<comment type="caution">
    <text evidence="2">The sequence shown here is derived from an EMBL/GenBank/DDBJ whole genome shotgun (WGS) entry which is preliminary data.</text>
</comment>
<name>A0A2T3HL77_9SPHI</name>
<organism evidence="2 3">
    <name type="scientific">Pedobacter yulinensis</name>
    <dbReference type="NCBI Taxonomy" id="2126353"/>
    <lineage>
        <taxon>Bacteria</taxon>
        <taxon>Pseudomonadati</taxon>
        <taxon>Bacteroidota</taxon>
        <taxon>Sphingobacteriia</taxon>
        <taxon>Sphingobacteriales</taxon>
        <taxon>Sphingobacteriaceae</taxon>
        <taxon>Pedobacter</taxon>
    </lineage>
</organism>
<protein>
    <submittedName>
        <fullName evidence="2">Alpha/beta hydrolase</fullName>
    </submittedName>
</protein>
<dbReference type="Proteomes" id="UP000240912">
    <property type="component" value="Unassembled WGS sequence"/>
</dbReference>
<dbReference type="Gene3D" id="3.40.50.1820">
    <property type="entry name" value="alpha/beta hydrolase"/>
    <property type="match status" value="1"/>
</dbReference>
<dbReference type="PRINTS" id="PR00412">
    <property type="entry name" value="EPOXHYDRLASE"/>
</dbReference>
<dbReference type="InterPro" id="IPR050266">
    <property type="entry name" value="AB_hydrolase_sf"/>
</dbReference>
<evidence type="ECO:0000313" key="2">
    <source>
        <dbReference type="EMBL" id="PST83141.1"/>
    </source>
</evidence>
<gene>
    <name evidence="2" type="ORF">C7T94_11095</name>
</gene>
<keyword evidence="2" id="KW-0378">Hydrolase</keyword>